<feature type="compositionally biased region" description="Gly residues" evidence="1">
    <location>
        <begin position="36"/>
        <end position="45"/>
    </location>
</feature>
<feature type="region of interest" description="Disordered" evidence="1">
    <location>
        <begin position="582"/>
        <end position="750"/>
    </location>
</feature>
<dbReference type="GO" id="GO:0006406">
    <property type="term" value="P:mRNA export from nucleus"/>
    <property type="evidence" value="ECO:0007669"/>
    <property type="project" value="TreeGrafter"/>
</dbReference>
<dbReference type="Proteomes" id="UP000244855">
    <property type="component" value="Unassembled WGS sequence"/>
</dbReference>
<feature type="compositionally biased region" description="Basic and acidic residues" evidence="1">
    <location>
        <begin position="940"/>
        <end position="963"/>
    </location>
</feature>
<feature type="compositionally biased region" description="Polar residues" evidence="1">
    <location>
        <begin position="1133"/>
        <end position="1142"/>
    </location>
</feature>
<dbReference type="STRING" id="97972.A0A2V1EAM4"/>
<name>A0A2V1EAM4_9PLEO</name>
<feature type="compositionally biased region" description="Acidic residues" evidence="1">
    <location>
        <begin position="1269"/>
        <end position="1287"/>
    </location>
</feature>
<feature type="region of interest" description="Disordered" evidence="1">
    <location>
        <begin position="1026"/>
        <end position="1163"/>
    </location>
</feature>
<accession>A0A2V1EAM4</accession>
<dbReference type="PANTHER" id="PTHR12436:SF3">
    <property type="entry name" value="GERMINAL-CENTER ASSOCIATED NUCLEAR PROTEIN"/>
    <property type="match status" value="1"/>
</dbReference>
<dbReference type="InterPro" id="IPR045107">
    <property type="entry name" value="SAC3/GANP/THP3"/>
</dbReference>
<evidence type="ECO:0000259" key="2">
    <source>
        <dbReference type="Pfam" id="PF03399"/>
    </source>
</evidence>
<dbReference type="EMBL" id="KZ805303">
    <property type="protein sequence ID" value="PVI07583.1"/>
    <property type="molecule type" value="Genomic_DNA"/>
</dbReference>
<dbReference type="GO" id="GO:0070390">
    <property type="term" value="C:transcription export complex 2"/>
    <property type="evidence" value="ECO:0007669"/>
    <property type="project" value="TreeGrafter"/>
</dbReference>
<feature type="domain" description="SAC3/GANP/THP3 conserved" evidence="2">
    <location>
        <begin position="162"/>
        <end position="482"/>
    </location>
</feature>
<keyword evidence="4" id="KW-1185">Reference proteome</keyword>
<feature type="compositionally biased region" description="Low complexity" evidence="1">
    <location>
        <begin position="674"/>
        <end position="689"/>
    </location>
</feature>
<evidence type="ECO:0000313" key="4">
    <source>
        <dbReference type="Proteomes" id="UP000244855"/>
    </source>
</evidence>
<dbReference type="Gene3D" id="1.25.40.990">
    <property type="match status" value="1"/>
</dbReference>
<feature type="compositionally biased region" description="Acidic residues" evidence="1">
    <location>
        <begin position="1293"/>
        <end position="1317"/>
    </location>
</feature>
<evidence type="ECO:0000256" key="1">
    <source>
        <dbReference type="SAM" id="MobiDB-lite"/>
    </source>
</evidence>
<feature type="compositionally biased region" description="Polar residues" evidence="1">
    <location>
        <begin position="1255"/>
        <end position="1265"/>
    </location>
</feature>
<dbReference type="PANTHER" id="PTHR12436">
    <property type="entry name" value="80 KDA MCM3-ASSOCIATED PROTEIN"/>
    <property type="match status" value="1"/>
</dbReference>
<feature type="compositionally biased region" description="Low complexity" evidence="1">
    <location>
        <begin position="635"/>
        <end position="645"/>
    </location>
</feature>
<feature type="compositionally biased region" description="Basic and acidic residues" evidence="1">
    <location>
        <begin position="700"/>
        <end position="750"/>
    </location>
</feature>
<feature type="region of interest" description="Disordered" evidence="1">
    <location>
        <begin position="1"/>
        <end position="115"/>
    </location>
</feature>
<feature type="region of interest" description="Disordered" evidence="1">
    <location>
        <begin position="1186"/>
        <end position="1340"/>
    </location>
</feature>
<organism evidence="3 4">
    <name type="scientific">Periconia macrospinosa</name>
    <dbReference type="NCBI Taxonomy" id="97972"/>
    <lineage>
        <taxon>Eukaryota</taxon>
        <taxon>Fungi</taxon>
        <taxon>Dikarya</taxon>
        <taxon>Ascomycota</taxon>
        <taxon>Pezizomycotina</taxon>
        <taxon>Dothideomycetes</taxon>
        <taxon>Pleosporomycetidae</taxon>
        <taxon>Pleosporales</taxon>
        <taxon>Massarineae</taxon>
        <taxon>Periconiaceae</taxon>
        <taxon>Periconia</taxon>
    </lineage>
</organism>
<protein>
    <recommendedName>
        <fullName evidence="2">SAC3/GANP/THP3 conserved domain-containing protein</fullName>
    </recommendedName>
</protein>
<dbReference type="OrthoDB" id="264795at2759"/>
<feature type="compositionally biased region" description="Pro residues" evidence="1">
    <location>
        <begin position="646"/>
        <end position="664"/>
    </location>
</feature>
<gene>
    <name evidence="3" type="ORF">DM02DRAFT_723356</name>
</gene>
<evidence type="ECO:0000313" key="3">
    <source>
        <dbReference type="EMBL" id="PVI07583.1"/>
    </source>
</evidence>
<feature type="region of interest" description="Disordered" evidence="1">
    <location>
        <begin position="905"/>
        <end position="984"/>
    </location>
</feature>
<sequence>MSTTTRTVTMSTGRRGHRGTGDRGGRGHRANSGNPFRGGGRGRGQFNGPDASMQDSTPHAPRGGRGGSNARGDKPSFRGRGNHQQPKTSFNKFTTGSDASSTAKSSMNSTPFPDHDYAKRLEYLRNDRPRLREELVRRRLMNPDGPMNLADSVELHGICTEMCPEYERVRRIVESDYKAAECTPETAHGPRAGRIPDETRMVKAFTRSAAGQEEELVSDKRTPGTCLKTLDYMFSRIDEDGLDFLYQWLWDRTRSVRKDMVGTIKPEDIPAYLTSVEQCARFHLVSLHEMSRSKSLNYDHGTDHGNDLEQLRNCFTSLRHRYDDNEKDGTRNANQAEFVAYDLILSLSSRGNNTQLDDNPERSKEKFSHHSRVRSAYLIRQTGLAIMAKVSESFPVKKQNWANFWQAVNEEDVSFLMACAAEISFNQIRYHVMETLRLAYKPKKSGKPGPVNDWTPENLMHALGFDDHEQVKEFCGHYGLGFVFDEHGQEVLDMQSMPPNRLEKPPEMRPQYFSRDIVEPKRMGRSFRDVIQTNLKENDQEQGESLFVSDTSMNRNLNPNATPFKPPTQSPFSSFMNNIAQKTSPFAPPAQNGTPSPAASVTPGVFDPSKNAIKFADNNNSNPFAKPTSSPVPPSNFFSNNATFPSPSPAPTPTPSTLFAPPPTTNTAKVNPQPVSSPGFSFLSSSQPSQPAPPIQPAQDEERRKLEEQNRKLKEGRRKAEEEKRAQEEHARQARAAEEQSRLQEEQRRQRLQQEELERQRRIQEEAQRQAQAERQRQWEAEQLRRQQEEAERYEREERARAYAGLTNSLFVDEDEGLLKQFLEHKIQIMVKEVAQEMEEQRLTQLAEERYQQRRLMFARAVCARWWEQVQKKKKRAAARNRREKLKALRASAVEEQIVLEKKASAKTNGTQEAFKKPDTPASAPRPLQPEVRNGIASVKNDERPSHKVVDGAASLKKDERLAQKPKLNKGKEPVVQQNSTSVENSRFNVISNEYSPAYQNSTAPIDRTETDWFKLRVMGLDPSAYRKRSHESVSSDEDEAEVDTKRARRSTSSTFRRSLPPPKTDEERFARFRAIKESFNRTSPTSRPGERNRSASIISKARDLLLGSPAPQQSRPGTPEHRRSASTLGFAHSTSRLSTFGRSIGAAPPAEGPAYKSRPSRFVPPHLYGKGGEAARAYREECRKRSSTDSLNGAYETPSESPQVYPPTSTPAMVNANQGQGGAIEIDDDDEDLIVYSPSDGEEEQEMEEAEQMPQNIYGHQQQALYIDDAEDEEDQTEEEDEDMNEGWDAYDQNEEEYDEEEEEEEDYDEEDEVDEQFTQQAQRPGATQADAIELSDSD</sequence>
<feature type="compositionally biased region" description="Low complexity" evidence="1">
    <location>
        <begin position="1"/>
        <end position="13"/>
    </location>
</feature>
<feature type="compositionally biased region" description="Acidic residues" evidence="1">
    <location>
        <begin position="1241"/>
        <end position="1252"/>
    </location>
</feature>
<reference evidence="3 4" key="1">
    <citation type="journal article" date="2018" name="Sci. Rep.">
        <title>Comparative genomics provides insights into the lifestyle and reveals functional heterogeneity of dark septate endophytic fungi.</title>
        <authorList>
            <person name="Knapp D.G."/>
            <person name="Nemeth J.B."/>
            <person name="Barry K."/>
            <person name="Hainaut M."/>
            <person name="Henrissat B."/>
            <person name="Johnson J."/>
            <person name="Kuo A."/>
            <person name="Lim J.H.P."/>
            <person name="Lipzen A."/>
            <person name="Nolan M."/>
            <person name="Ohm R.A."/>
            <person name="Tamas L."/>
            <person name="Grigoriev I.V."/>
            <person name="Spatafora J.W."/>
            <person name="Nagy L.G."/>
            <person name="Kovacs G.M."/>
        </authorList>
    </citation>
    <scope>NUCLEOTIDE SEQUENCE [LARGE SCALE GENOMIC DNA]</scope>
    <source>
        <strain evidence="3 4">DSE2036</strain>
    </source>
</reference>
<feature type="compositionally biased region" description="Polar residues" evidence="1">
    <location>
        <begin position="82"/>
        <end position="111"/>
    </location>
</feature>
<dbReference type="GO" id="GO:0005737">
    <property type="term" value="C:cytoplasm"/>
    <property type="evidence" value="ECO:0007669"/>
    <property type="project" value="TreeGrafter"/>
</dbReference>
<dbReference type="Pfam" id="PF03399">
    <property type="entry name" value="SAC3_GANP"/>
    <property type="match status" value="1"/>
</dbReference>
<feature type="compositionally biased region" description="Basic and acidic residues" evidence="1">
    <location>
        <begin position="1064"/>
        <end position="1080"/>
    </location>
</feature>
<proteinExistence type="predicted"/>
<dbReference type="InterPro" id="IPR005062">
    <property type="entry name" value="SAC3/GANP/THP3_conserved"/>
</dbReference>